<dbReference type="AlphaFoldDB" id="A0AAD5UMK2"/>
<dbReference type="Pfam" id="PF21413">
    <property type="entry name" value="SHQ1-like_CS"/>
    <property type="match status" value="1"/>
</dbReference>
<sequence length="398" mass="46974">MLTPIFQISQDDEYIIIEMKCPYIKAQSVEIDVNDKEFRFYGKPYFLRLHFTHSLIENGREKSSYNTDTGILLLHIPKAEKGQHFEDLDLLTKLMDIKEKPVEKKVLIEEIGDSKMEPMSDMAIDNTEQEEFDWNHPQELPVIQTSTNYGFNNLYSGMGASINELARDFIDIKDLDSSTYETRRNERLTIEELKFDDEYYMYDCVMNEDIPMLLEFKPDSWKLLKKVQKLQEIQVELDQGELEQLSKLSNKNYLFAANEEIYIYFGLIDIIYAYCYNYRTTLGEDTVESAWTICKLSGTLSCFETFTSLNDVLKCCLRRSISFPLYRSFELSQKAHESMYLIDRVYITDYCIWIQKASDRQLKSLASELNHFEFKRELSDWELEDLEKAAKESKEELK</sequence>
<accession>A0AAD5UMK2</accession>
<comment type="caution">
    <text evidence="3">The sequence shown here is derived from an EMBL/GenBank/DDBJ whole genome shotgun (WGS) entry which is preliminary data.</text>
</comment>
<reference evidence="3" key="1">
    <citation type="submission" date="2020-05" db="EMBL/GenBank/DDBJ databases">
        <title>Phylogenomic resolution of chytrid fungi.</title>
        <authorList>
            <person name="Stajich J.E."/>
            <person name="Amses K."/>
            <person name="Simmons R."/>
            <person name="Seto K."/>
            <person name="Myers J."/>
            <person name="Bonds A."/>
            <person name="Quandt C.A."/>
            <person name="Barry K."/>
            <person name="Liu P."/>
            <person name="Grigoriev I."/>
            <person name="Longcore J.E."/>
            <person name="James T.Y."/>
        </authorList>
    </citation>
    <scope>NUCLEOTIDE SEQUENCE</scope>
    <source>
        <strain evidence="3">PLAUS21</strain>
    </source>
</reference>
<proteinExistence type="inferred from homology"/>
<dbReference type="Pfam" id="PF04925">
    <property type="entry name" value="SHQ1"/>
    <property type="match status" value="1"/>
</dbReference>
<gene>
    <name evidence="3" type="primary">SHQ1</name>
    <name evidence="3" type="ORF">HK103_003879</name>
</gene>
<evidence type="ECO:0000256" key="1">
    <source>
        <dbReference type="ARBA" id="ARBA00005607"/>
    </source>
</evidence>
<evidence type="ECO:0000313" key="3">
    <source>
        <dbReference type="EMBL" id="KAJ3262036.1"/>
    </source>
</evidence>
<dbReference type="CDD" id="cd06463">
    <property type="entry name" value="p23_like"/>
    <property type="match status" value="1"/>
</dbReference>
<dbReference type="GO" id="GO:0005737">
    <property type="term" value="C:cytoplasm"/>
    <property type="evidence" value="ECO:0007669"/>
    <property type="project" value="TreeGrafter"/>
</dbReference>
<comment type="similarity">
    <text evidence="1">Belongs to the SHQ1 family.</text>
</comment>
<keyword evidence="4" id="KW-1185">Reference proteome</keyword>
<dbReference type="InterPro" id="IPR048696">
    <property type="entry name" value="SHQ1-like_CS"/>
</dbReference>
<dbReference type="GO" id="GO:0005654">
    <property type="term" value="C:nucleoplasm"/>
    <property type="evidence" value="ECO:0007669"/>
    <property type="project" value="TreeGrafter"/>
</dbReference>
<feature type="domain" description="CS" evidence="2">
    <location>
        <begin position="1"/>
        <end position="89"/>
    </location>
</feature>
<evidence type="ECO:0000259" key="2">
    <source>
        <dbReference type="PROSITE" id="PS51203"/>
    </source>
</evidence>
<dbReference type="InterPro" id="IPR007052">
    <property type="entry name" value="CS_dom"/>
</dbReference>
<dbReference type="InterPro" id="IPR008978">
    <property type="entry name" value="HSP20-like_chaperone"/>
</dbReference>
<protein>
    <submittedName>
        <fullName evidence="3">Hsp90 cochaperone shq1</fullName>
    </submittedName>
</protein>
<dbReference type="Gene3D" id="2.60.40.790">
    <property type="match status" value="1"/>
</dbReference>
<dbReference type="PANTHER" id="PTHR12967:SF0">
    <property type="entry name" value="PROTEIN SHQ1 HOMOLOG"/>
    <property type="match status" value="1"/>
</dbReference>
<dbReference type="PANTHER" id="PTHR12967">
    <property type="entry name" value="PROTEIN SHQ1 HOMOLOG"/>
    <property type="match status" value="1"/>
</dbReference>
<name>A0AAD5UMK2_9FUNG</name>
<dbReference type="EMBL" id="JADGKB010000003">
    <property type="protein sequence ID" value="KAJ3262036.1"/>
    <property type="molecule type" value="Genomic_DNA"/>
</dbReference>
<organism evidence="3 4">
    <name type="scientific">Boothiomyces macroporosus</name>
    <dbReference type="NCBI Taxonomy" id="261099"/>
    <lineage>
        <taxon>Eukaryota</taxon>
        <taxon>Fungi</taxon>
        <taxon>Fungi incertae sedis</taxon>
        <taxon>Chytridiomycota</taxon>
        <taxon>Chytridiomycota incertae sedis</taxon>
        <taxon>Chytridiomycetes</taxon>
        <taxon>Rhizophydiales</taxon>
        <taxon>Terramycetaceae</taxon>
        <taxon>Boothiomyces</taxon>
    </lineage>
</organism>
<dbReference type="Proteomes" id="UP001210925">
    <property type="component" value="Unassembled WGS sequence"/>
</dbReference>
<dbReference type="GO" id="GO:0000493">
    <property type="term" value="P:box H/ACA snoRNP assembly"/>
    <property type="evidence" value="ECO:0007669"/>
    <property type="project" value="InterPro"/>
</dbReference>
<evidence type="ECO:0000313" key="4">
    <source>
        <dbReference type="Proteomes" id="UP001210925"/>
    </source>
</evidence>
<dbReference type="GO" id="GO:0051082">
    <property type="term" value="F:unfolded protein binding"/>
    <property type="evidence" value="ECO:0007669"/>
    <property type="project" value="TreeGrafter"/>
</dbReference>
<dbReference type="InterPro" id="IPR007009">
    <property type="entry name" value="Shq1_C"/>
</dbReference>
<dbReference type="InterPro" id="IPR039742">
    <property type="entry name" value="Shq1"/>
</dbReference>
<dbReference type="SUPFAM" id="SSF49764">
    <property type="entry name" value="HSP20-like chaperones"/>
    <property type="match status" value="1"/>
</dbReference>
<dbReference type="PROSITE" id="PS51203">
    <property type="entry name" value="CS"/>
    <property type="match status" value="1"/>
</dbReference>